<protein>
    <submittedName>
        <fullName evidence="3">Uncharacterized protein</fullName>
    </submittedName>
</protein>
<feature type="coiled-coil region" evidence="1">
    <location>
        <begin position="43"/>
        <end position="70"/>
    </location>
</feature>
<evidence type="ECO:0000313" key="3">
    <source>
        <dbReference type="EMBL" id="HDK38122.1"/>
    </source>
</evidence>
<keyword evidence="1" id="KW-0175">Coiled coil</keyword>
<organism evidence="3">
    <name type="scientific">Thiolapillus brandeum</name>
    <dbReference type="NCBI Taxonomy" id="1076588"/>
    <lineage>
        <taxon>Bacteria</taxon>
        <taxon>Pseudomonadati</taxon>
        <taxon>Pseudomonadota</taxon>
        <taxon>Gammaproteobacteria</taxon>
        <taxon>Chromatiales</taxon>
        <taxon>Sedimenticolaceae</taxon>
        <taxon>Thiolapillus</taxon>
    </lineage>
</organism>
<evidence type="ECO:0000256" key="1">
    <source>
        <dbReference type="SAM" id="Coils"/>
    </source>
</evidence>
<gene>
    <name evidence="3" type="ORF">ENG92_03805</name>
</gene>
<keyword evidence="2" id="KW-0812">Transmembrane</keyword>
<sequence>MNNTSTKFVKSGLLVILLIGIALLSGYHYGKLQSVQVAEDREMQSALQSLAQERQELDVLRSKMEAEMDALALRIGSLRAHLLRLNALGERLVAVGKLDAQEFDFSFEPAQGGVDQASTESVDVPELESELARLSAAFLDREHKLNLLEELLSKRDVREQIMPSGRPIKQGYI</sequence>
<accession>A0A831NTK2</accession>
<feature type="non-terminal residue" evidence="3">
    <location>
        <position position="173"/>
    </location>
</feature>
<evidence type="ECO:0000256" key="2">
    <source>
        <dbReference type="SAM" id="Phobius"/>
    </source>
</evidence>
<comment type="caution">
    <text evidence="3">The sequence shown here is derived from an EMBL/GenBank/DDBJ whole genome shotgun (WGS) entry which is preliminary data.</text>
</comment>
<reference evidence="3" key="1">
    <citation type="journal article" date="2020" name="mSystems">
        <title>Genome- and Community-Level Interaction Insights into Carbon Utilization and Element Cycling Functions of Hydrothermarchaeota in Hydrothermal Sediment.</title>
        <authorList>
            <person name="Zhou Z."/>
            <person name="Liu Y."/>
            <person name="Xu W."/>
            <person name="Pan J."/>
            <person name="Luo Z.H."/>
            <person name="Li M."/>
        </authorList>
    </citation>
    <scope>NUCLEOTIDE SEQUENCE [LARGE SCALE GENOMIC DNA]</scope>
    <source>
        <strain evidence="3">HyVt-26</strain>
    </source>
</reference>
<dbReference type="EMBL" id="DRCV01000171">
    <property type="protein sequence ID" value="HDK38122.1"/>
    <property type="molecule type" value="Genomic_DNA"/>
</dbReference>
<proteinExistence type="predicted"/>
<keyword evidence="2" id="KW-0472">Membrane</keyword>
<feature type="transmembrane region" description="Helical" evidence="2">
    <location>
        <begin position="12"/>
        <end position="30"/>
    </location>
</feature>
<name>A0A831NTK2_9GAMM</name>
<dbReference type="Proteomes" id="UP000885822">
    <property type="component" value="Unassembled WGS sequence"/>
</dbReference>
<keyword evidence="2" id="KW-1133">Transmembrane helix</keyword>
<dbReference type="AlphaFoldDB" id="A0A831NTK2"/>